<keyword evidence="3" id="KW-1185">Reference proteome</keyword>
<name>A0A4D7BBC8_9HYPH</name>
<protein>
    <submittedName>
        <fullName evidence="2">Nuclear transport factor 2 family protein</fullName>
    </submittedName>
</protein>
<dbReference type="Proteomes" id="UP000298781">
    <property type="component" value="Chromosome"/>
</dbReference>
<reference evidence="2 3" key="1">
    <citation type="submission" date="2019-04" db="EMBL/GenBank/DDBJ databases">
        <title>Phreatobacter aquaticus sp. nov.</title>
        <authorList>
            <person name="Choi A."/>
        </authorList>
    </citation>
    <scope>NUCLEOTIDE SEQUENCE [LARGE SCALE GENOMIC DNA]</scope>
    <source>
        <strain evidence="2 3">KCTC 52518</strain>
    </source>
</reference>
<dbReference type="Pfam" id="PF12680">
    <property type="entry name" value="SnoaL_2"/>
    <property type="match status" value="1"/>
</dbReference>
<dbReference type="InterPro" id="IPR037401">
    <property type="entry name" value="SnoaL-like"/>
</dbReference>
<dbReference type="OrthoDB" id="8375282at2"/>
<gene>
    <name evidence="2" type="ORF">E8M01_15060</name>
</gene>
<evidence type="ECO:0000313" key="3">
    <source>
        <dbReference type="Proteomes" id="UP000298781"/>
    </source>
</evidence>
<dbReference type="AlphaFoldDB" id="A0A4D7BBC8"/>
<dbReference type="SUPFAM" id="SSF54427">
    <property type="entry name" value="NTF2-like"/>
    <property type="match status" value="1"/>
</dbReference>
<dbReference type="CDD" id="cd00531">
    <property type="entry name" value="NTF2_like"/>
    <property type="match status" value="1"/>
</dbReference>
<dbReference type="EMBL" id="CP039690">
    <property type="protein sequence ID" value="QCI65412.1"/>
    <property type="molecule type" value="Genomic_DNA"/>
</dbReference>
<organism evidence="2 3">
    <name type="scientific">Phreatobacter stygius</name>
    <dbReference type="NCBI Taxonomy" id="1940610"/>
    <lineage>
        <taxon>Bacteria</taxon>
        <taxon>Pseudomonadati</taxon>
        <taxon>Pseudomonadota</taxon>
        <taxon>Alphaproteobacteria</taxon>
        <taxon>Hyphomicrobiales</taxon>
        <taxon>Phreatobacteraceae</taxon>
        <taxon>Phreatobacter</taxon>
    </lineage>
</organism>
<dbReference type="RefSeq" id="WP_136960859.1">
    <property type="nucleotide sequence ID" value="NZ_CP039690.1"/>
</dbReference>
<sequence>MSVLNDAYDDHLRNANLAVVQRYCAAWLAGDRQALAGCYHDDFTLHYGGANPFSGIHAGKPAALKVLAEVSRRTNRKLLAIVDCLAGPNRAVVIAREAFERGALRAELERTLVYTIRDDRLDTCWVFDVDQALVDRFLADG</sequence>
<evidence type="ECO:0000313" key="2">
    <source>
        <dbReference type="EMBL" id="QCI65412.1"/>
    </source>
</evidence>
<dbReference type="InterPro" id="IPR032710">
    <property type="entry name" value="NTF2-like_dom_sf"/>
</dbReference>
<dbReference type="KEGG" id="pstg:E8M01_15060"/>
<dbReference type="Gene3D" id="3.10.450.50">
    <property type="match status" value="1"/>
</dbReference>
<evidence type="ECO:0000259" key="1">
    <source>
        <dbReference type="Pfam" id="PF12680"/>
    </source>
</evidence>
<proteinExistence type="predicted"/>
<accession>A0A4D7BBC8</accession>
<feature type="domain" description="SnoaL-like" evidence="1">
    <location>
        <begin position="20"/>
        <end position="120"/>
    </location>
</feature>